<dbReference type="PRINTS" id="PR00721">
    <property type="entry name" value="STOMATIN"/>
</dbReference>
<keyword evidence="5 6" id="KW-0472">Membrane</keyword>
<dbReference type="CDD" id="cd08829">
    <property type="entry name" value="SPFH_paraslipin"/>
    <property type="match status" value="1"/>
</dbReference>
<evidence type="ECO:0000256" key="4">
    <source>
        <dbReference type="ARBA" id="ARBA00022989"/>
    </source>
</evidence>
<evidence type="ECO:0000313" key="8">
    <source>
        <dbReference type="EMBL" id="KSW10497.1"/>
    </source>
</evidence>
<dbReference type="InterPro" id="IPR001107">
    <property type="entry name" value="Band_7"/>
</dbReference>
<feature type="transmembrane region" description="Helical" evidence="6">
    <location>
        <begin position="6"/>
        <end position="27"/>
    </location>
</feature>
<dbReference type="PANTHER" id="PTHR43327">
    <property type="entry name" value="STOMATIN-LIKE PROTEIN 2, MITOCHONDRIAL"/>
    <property type="match status" value="1"/>
</dbReference>
<dbReference type="InterPro" id="IPR050710">
    <property type="entry name" value="Band7/mec-2_domain"/>
</dbReference>
<comment type="caution">
    <text evidence="8">The sequence shown here is derived from an EMBL/GenBank/DDBJ whole genome shotgun (WGS) entry which is preliminary data.</text>
</comment>
<keyword evidence="4 6" id="KW-1133">Transmembrane helix</keyword>
<dbReference type="PROSITE" id="PS01270">
    <property type="entry name" value="BAND_7"/>
    <property type="match status" value="1"/>
</dbReference>
<organism evidence="8 9">
    <name type="scientific">Schaalia odontolytica</name>
    <dbReference type="NCBI Taxonomy" id="1660"/>
    <lineage>
        <taxon>Bacteria</taxon>
        <taxon>Bacillati</taxon>
        <taxon>Actinomycetota</taxon>
        <taxon>Actinomycetes</taxon>
        <taxon>Actinomycetales</taxon>
        <taxon>Actinomycetaceae</taxon>
        <taxon>Schaalia</taxon>
    </lineage>
</organism>
<dbReference type="PANTHER" id="PTHR43327:SF10">
    <property type="entry name" value="STOMATIN-LIKE PROTEIN 2, MITOCHONDRIAL"/>
    <property type="match status" value="1"/>
</dbReference>
<dbReference type="EMBL" id="LLVT01000003">
    <property type="protein sequence ID" value="KSW10497.1"/>
    <property type="molecule type" value="Genomic_DNA"/>
</dbReference>
<evidence type="ECO:0000256" key="5">
    <source>
        <dbReference type="ARBA" id="ARBA00023136"/>
    </source>
</evidence>
<dbReference type="InterPro" id="IPR001972">
    <property type="entry name" value="Stomatin_HflK_fam"/>
</dbReference>
<comment type="subcellular location">
    <subcellularLocation>
        <location evidence="1">Membrane</location>
        <topology evidence="1">Single-pass membrane protein</topology>
    </subcellularLocation>
</comment>
<proteinExistence type="inferred from homology"/>
<keyword evidence="3 6" id="KW-0812">Transmembrane</keyword>
<gene>
    <name evidence="8" type="ORF">APY09_08300</name>
</gene>
<feature type="domain" description="Band 7" evidence="7">
    <location>
        <begin position="28"/>
        <end position="186"/>
    </location>
</feature>
<dbReference type="Pfam" id="PF01145">
    <property type="entry name" value="Band_7"/>
    <property type="match status" value="1"/>
</dbReference>
<protein>
    <recommendedName>
        <fullName evidence="7">Band 7 domain-containing protein</fullName>
    </recommendedName>
</protein>
<evidence type="ECO:0000256" key="2">
    <source>
        <dbReference type="ARBA" id="ARBA00008164"/>
    </source>
</evidence>
<accession>A0A0V8RR50</accession>
<dbReference type="InterPro" id="IPR036013">
    <property type="entry name" value="Band_7/SPFH_dom_sf"/>
</dbReference>
<evidence type="ECO:0000259" key="7">
    <source>
        <dbReference type="SMART" id="SM00244"/>
    </source>
</evidence>
<dbReference type="RefSeq" id="WP_034466683.1">
    <property type="nucleotide sequence ID" value="NZ_CP040006.1"/>
</dbReference>
<dbReference type="SMART" id="SM00244">
    <property type="entry name" value="PHB"/>
    <property type="match status" value="1"/>
</dbReference>
<name>A0A0V8RR50_9ACTO</name>
<dbReference type="GO" id="GO:0005886">
    <property type="term" value="C:plasma membrane"/>
    <property type="evidence" value="ECO:0007669"/>
    <property type="project" value="UniProtKB-ARBA"/>
</dbReference>
<evidence type="ECO:0000313" key="9">
    <source>
        <dbReference type="Proteomes" id="UP000054686"/>
    </source>
</evidence>
<reference evidence="8 9" key="1">
    <citation type="submission" date="2015-10" db="EMBL/GenBank/DDBJ databases">
        <title>Draft Genome of Actinomyces odontolyticus subsp. actinosynbacter strain XH001.</title>
        <authorList>
            <person name="Mclean J.S."/>
            <person name="He X."/>
        </authorList>
    </citation>
    <scope>NUCLEOTIDE SEQUENCE [LARGE SCALE GENOMIC DNA]</scope>
    <source>
        <strain evidence="8 9">XH001</strain>
    </source>
</reference>
<dbReference type="FunFam" id="3.30.479.30:FF:000004">
    <property type="entry name" value="Putative membrane protease family, stomatin"/>
    <property type="match status" value="1"/>
</dbReference>
<dbReference type="Proteomes" id="UP000054686">
    <property type="component" value="Unassembled WGS sequence"/>
</dbReference>
<evidence type="ECO:0000256" key="3">
    <source>
        <dbReference type="ARBA" id="ARBA00022692"/>
    </source>
</evidence>
<dbReference type="AlphaFoldDB" id="A0A0V8RR50"/>
<dbReference type="GO" id="GO:0098552">
    <property type="term" value="C:side of membrane"/>
    <property type="evidence" value="ECO:0007669"/>
    <property type="project" value="UniProtKB-ARBA"/>
</dbReference>
<dbReference type="SUPFAM" id="SSF117892">
    <property type="entry name" value="Band 7/SPFH domain"/>
    <property type="match status" value="1"/>
</dbReference>
<sequence>MNSGNIIGNIAFIVVLALVVFVVVSLARAVRIVPQSQAYVVERLGRFQAVMQGGFHLLVPFVDRVAARIDLREQVANFPPQPVITADQAMVSIDSVIYFQITDPRSATYEVANFLQAIEQLTATTLRNLIGSLDLEQTQTSRESINKQLRGVLDEATGPWGIRVTRVELKSIEPPPRVLAAMEQQITAERTKRATILTAEAEREAQIKKAEGAKQAAVLAASAQQEAQVLQAKGQKEALILQAEGARQAQILRAQGESEAIQTVFAAINAGKATPELLSYKYLEMLPKIADGQASKLWMLPSDLTGALESISKGFNLGK</sequence>
<dbReference type="Gene3D" id="3.30.479.30">
    <property type="entry name" value="Band 7 domain"/>
    <property type="match status" value="1"/>
</dbReference>
<dbReference type="OrthoDB" id="9809197at2"/>
<evidence type="ECO:0000256" key="6">
    <source>
        <dbReference type="SAM" id="Phobius"/>
    </source>
</evidence>
<comment type="similarity">
    <text evidence="2">Belongs to the band 7/mec-2 family.</text>
</comment>
<dbReference type="InterPro" id="IPR018080">
    <property type="entry name" value="Band_7/stomatin-like_CS"/>
</dbReference>
<evidence type="ECO:0000256" key="1">
    <source>
        <dbReference type="ARBA" id="ARBA00004167"/>
    </source>
</evidence>